<reference evidence="1 2" key="1">
    <citation type="journal article" date="2023" name="Plant Biotechnol. J.">
        <title>Chromosome-level wild Hevea brasiliensis genome provides new tools for genomic-assisted breeding and valuable loci to elevate rubber yield.</title>
        <authorList>
            <person name="Cheng H."/>
            <person name="Song X."/>
            <person name="Hu Y."/>
            <person name="Wu T."/>
            <person name="Yang Q."/>
            <person name="An Z."/>
            <person name="Feng S."/>
            <person name="Deng Z."/>
            <person name="Wu W."/>
            <person name="Zeng X."/>
            <person name="Tu M."/>
            <person name="Wang X."/>
            <person name="Huang H."/>
        </authorList>
    </citation>
    <scope>NUCLEOTIDE SEQUENCE [LARGE SCALE GENOMIC DNA]</scope>
    <source>
        <strain evidence="1">MT/VB/25A 57/8</strain>
    </source>
</reference>
<evidence type="ECO:0000313" key="1">
    <source>
        <dbReference type="EMBL" id="KAJ9152438.1"/>
    </source>
</evidence>
<accession>A0ABQ9KV88</accession>
<feature type="non-terminal residue" evidence="1">
    <location>
        <position position="51"/>
    </location>
</feature>
<sequence length="51" mass="5482">DGKIITVRGEEAILVTKPQSLPYVEAAEESLESSFQALELQDTGKEGAMAM</sequence>
<keyword evidence="2" id="KW-1185">Reference proteome</keyword>
<evidence type="ECO:0000313" key="2">
    <source>
        <dbReference type="Proteomes" id="UP001174677"/>
    </source>
</evidence>
<feature type="non-terminal residue" evidence="1">
    <location>
        <position position="1"/>
    </location>
</feature>
<name>A0ABQ9KV88_HEVBR</name>
<protein>
    <submittedName>
        <fullName evidence="1">Uncharacterized protein</fullName>
    </submittedName>
</protein>
<gene>
    <name evidence="1" type="ORF">P3X46_026004</name>
</gene>
<proteinExistence type="predicted"/>
<comment type="caution">
    <text evidence="1">The sequence shown here is derived from an EMBL/GenBank/DDBJ whole genome shotgun (WGS) entry which is preliminary data.</text>
</comment>
<dbReference type="EMBL" id="JARPOI010000015">
    <property type="protein sequence ID" value="KAJ9152438.1"/>
    <property type="molecule type" value="Genomic_DNA"/>
</dbReference>
<organism evidence="1 2">
    <name type="scientific">Hevea brasiliensis</name>
    <name type="common">Para rubber tree</name>
    <name type="synonym">Siphonia brasiliensis</name>
    <dbReference type="NCBI Taxonomy" id="3981"/>
    <lineage>
        <taxon>Eukaryota</taxon>
        <taxon>Viridiplantae</taxon>
        <taxon>Streptophyta</taxon>
        <taxon>Embryophyta</taxon>
        <taxon>Tracheophyta</taxon>
        <taxon>Spermatophyta</taxon>
        <taxon>Magnoliopsida</taxon>
        <taxon>eudicotyledons</taxon>
        <taxon>Gunneridae</taxon>
        <taxon>Pentapetalae</taxon>
        <taxon>rosids</taxon>
        <taxon>fabids</taxon>
        <taxon>Malpighiales</taxon>
        <taxon>Euphorbiaceae</taxon>
        <taxon>Crotonoideae</taxon>
        <taxon>Micrandreae</taxon>
        <taxon>Hevea</taxon>
    </lineage>
</organism>
<dbReference type="Proteomes" id="UP001174677">
    <property type="component" value="Chromosome 15"/>
</dbReference>